<dbReference type="Proteomes" id="UP000085678">
    <property type="component" value="Unplaced"/>
</dbReference>
<reference evidence="3" key="1">
    <citation type="submission" date="2025-08" db="UniProtKB">
        <authorList>
            <consortium name="RefSeq"/>
        </authorList>
    </citation>
    <scope>IDENTIFICATION</scope>
    <source>
        <tissue evidence="3">Gonads</tissue>
    </source>
</reference>
<organism evidence="2 3">
    <name type="scientific">Lingula anatina</name>
    <name type="common">Brachiopod</name>
    <name type="synonym">Lingula unguis</name>
    <dbReference type="NCBI Taxonomy" id="7574"/>
    <lineage>
        <taxon>Eukaryota</taxon>
        <taxon>Metazoa</taxon>
        <taxon>Spiralia</taxon>
        <taxon>Lophotrochozoa</taxon>
        <taxon>Brachiopoda</taxon>
        <taxon>Linguliformea</taxon>
        <taxon>Lingulata</taxon>
        <taxon>Lingulida</taxon>
        <taxon>Linguloidea</taxon>
        <taxon>Lingulidae</taxon>
        <taxon>Lingula</taxon>
    </lineage>
</organism>
<dbReference type="KEGG" id="lak:106180404"/>
<dbReference type="AlphaFoldDB" id="A0A1S3KC53"/>
<sequence>MYRLSCVMLLWTFCTLFEMYRCAPLAHRNGFGTVDPPSTPQFIMEVAEGANVSRAASTIGEDEDDHQSDIKSTYISKKKFEAETIARRTDSYATGKVHARPLASHPELLSTTADANDEIFLEFLRELGQLERYFDKEEPKKNADPELYHFNSKSNVEGKASSAGLIPKISDLQEDVEINQTAKRLRADKLKHLLAPAYEFKHDVQETHEAKMRTGMEKVLPSPEYAFRQAVQKVRKGHVKDQPVLEKSKLSAQNKDADYSIDINPPPPVIYHHVHVYLDPGSGEETSDIKSAADDRNERYQVAPSAGNTNHYQEALDVTGEGLNITDIDKDPDWRLLMLLIQKELNRENVSKWDTENSGDGQIN</sequence>
<proteinExistence type="predicted"/>
<evidence type="ECO:0000313" key="2">
    <source>
        <dbReference type="Proteomes" id="UP000085678"/>
    </source>
</evidence>
<keyword evidence="1" id="KW-0732">Signal</keyword>
<feature type="chain" id="PRO_5010211824" evidence="1">
    <location>
        <begin position="23"/>
        <end position="364"/>
    </location>
</feature>
<dbReference type="InParanoid" id="A0A1S3KC53"/>
<gene>
    <name evidence="3" type="primary">LOC106180404</name>
</gene>
<dbReference type="RefSeq" id="XP_013419836.1">
    <property type="nucleotide sequence ID" value="XM_013564382.1"/>
</dbReference>
<name>A0A1S3KC53_LINAN</name>
<protein>
    <submittedName>
        <fullName evidence="3">Uncharacterized protein LOC106180404</fullName>
    </submittedName>
</protein>
<keyword evidence="2" id="KW-1185">Reference proteome</keyword>
<accession>A0A1S3KC53</accession>
<dbReference type="GeneID" id="106180404"/>
<feature type="signal peptide" evidence="1">
    <location>
        <begin position="1"/>
        <end position="22"/>
    </location>
</feature>
<evidence type="ECO:0000313" key="3">
    <source>
        <dbReference type="RefSeq" id="XP_013419836.1"/>
    </source>
</evidence>
<evidence type="ECO:0000256" key="1">
    <source>
        <dbReference type="SAM" id="SignalP"/>
    </source>
</evidence>